<dbReference type="AlphaFoldDB" id="Q9QYU5"/>
<gene>
    <name evidence="2" type="primary">Slfn4</name>
    <name evidence="1" type="synonym">CDK107</name>
    <name evidence="2" type="synonym">Slfn3</name>
</gene>
<reference evidence="1" key="1">
    <citation type="submission" date="1998-05" db="EMBL/GenBank/DDBJ databases">
        <authorList>
            <person name="Zaidi Q.J."/>
        </authorList>
    </citation>
    <scope>NUCLEOTIDE SEQUENCE</scope>
    <source>
        <strain evidence="1">GK</strain>
    </source>
</reference>
<proteinExistence type="evidence at transcript level"/>
<organism evidence="1">
    <name type="scientific">Rattus norvegicus</name>
    <name type="common">Rat</name>
    <dbReference type="NCBI Taxonomy" id="10116"/>
    <lineage>
        <taxon>Eukaryota</taxon>
        <taxon>Metazoa</taxon>
        <taxon>Chordata</taxon>
        <taxon>Craniata</taxon>
        <taxon>Vertebrata</taxon>
        <taxon>Euteleostomi</taxon>
        <taxon>Mammalia</taxon>
        <taxon>Eutheria</taxon>
        <taxon>Euarchontoglires</taxon>
        <taxon>Glires</taxon>
        <taxon>Rodentia</taxon>
        <taxon>Myomorpha</taxon>
        <taxon>Muroidea</taxon>
        <taxon>Muridae</taxon>
        <taxon>Murinae</taxon>
        <taxon>Rattus</taxon>
    </lineage>
</organism>
<evidence type="ECO:0000313" key="1">
    <source>
        <dbReference type="EMBL" id="CAB56624.1"/>
    </source>
</evidence>
<accession>Q9QYU5</accession>
<evidence type="ECO:0000313" key="2">
    <source>
        <dbReference type="RGD" id="620455"/>
    </source>
</evidence>
<name>Q9QYU5_RAT</name>
<feature type="non-terminal residue" evidence="1">
    <location>
        <position position="1"/>
    </location>
</feature>
<dbReference type="EMBL" id="Y17327">
    <property type="protein sequence ID" value="CAB56624.1"/>
    <property type="molecule type" value="mRNA"/>
</dbReference>
<dbReference type="AGR" id="RGD:620455"/>
<sequence length="106" mass="12091">GTSCLKGRHCISWMEHSPQILGHASSLYGANGIARHLFFYLNPHFLRGIDNRMEMVILLRLIIDVLYFSRSYCCVVCAVNNACKGIYSIGFSLEYYSLFEMLVFPS</sequence>
<dbReference type="RGD" id="620455">
    <property type="gene designation" value="Slfn4"/>
</dbReference>
<protein>
    <submittedName>
        <fullName evidence="1">CDK107 protein</fullName>
    </submittedName>
</protein>
<dbReference type="OrthoDB" id="9627223at2759"/>